<dbReference type="EMBL" id="LAZR01012338">
    <property type="protein sequence ID" value="KKM27356.1"/>
    <property type="molecule type" value="Genomic_DNA"/>
</dbReference>
<evidence type="ECO:0000313" key="1">
    <source>
        <dbReference type="EMBL" id="KKM27356.1"/>
    </source>
</evidence>
<dbReference type="Pfam" id="PF04365">
    <property type="entry name" value="BrnT_toxin"/>
    <property type="match status" value="1"/>
</dbReference>
<gene>
    <name evidence="1" type="ORF">LCGC14_1575550</name>
</gene>
<comment type="caution">
    <text evidence="1">The sequence shown here is derived from an EMBL/GenBank/DDBJ whole genome shotgun (WGS) entry which is preliminary data.</text>
</comment>
<dbReference type="InterPro" id="IPR038573">
    <property type="entry name" value="BrnT_sf"/>
</dbReference>
<reference evidence="1" key="1">
    <citation type="journal article" date="2015" name="Nature">
        <title>Complex archaea that bridge the gap between prokaryotes and eukaryotes.</title>
        <authorList>
            <person name="Spang A."/>
            <person name="Saw J.H."/>
            <person name="Jorgensen S.L."/>
            <person name="Zaremba-Niedzwiedzka K."/>
            <person name="Martijn J."/>
            <person name="Lind A.E."/>
            <person name="van Eijk R."/>
            <person name="Schleper C."/>
            <person name="Guy L."/>
            <person name="Ettema T.J."/>
        </authorList>
    </citation>
    <scope>NUCLEOTIDE SEQUENCE</scope>
</reference>
<organism evidence="1">
    <name type="scientific">marine sediment metagenome</name>
    <dbReference type="NCBI Taxonomy" id="412755"/>
    <lineage>
        <taxon>unclassified sequences</taxon>
        <taxon>metagenomes</taxon>
        <taxon>ecological metagenomes</taxon>
    </lineage>
</organism>
<dbReference type="AlphaFoldDB" id="A0A0F9IID3"/>
<sequence>MVQTSFEWDKQKNLENQEKHGVSFEIAQYAFADPKRIIYKDLDHSTPEETRYFCLGKIGSQVCTVRFTYRRNRIRIFGAGFWRKERRIYEQRNKTKNR</sequence>
<accession>A0A0F9IID3</accession>
<proteinExistence type="predicted"/>
<dbReference type="Gene3D" id="3.10.450.530">
    <property type="entry name" value="Ribonuclease toxin, BrnT, of type II toxin-antitoxin system"/>
    <property type="match status" value="1"/>
</dbReference>
<evidence type="ECO:0008006" key="2">
    <source>
        <dbReference type="Google" id="ProtNLM"/>
    </source>
</evidence>
<dbReference type="InterPro" id="IPR007460">
    <property type="entry name" value="BrnT_toxin"/>
</dbReference>
<protein>
    <recommendedName>
        <fullName evidence="2">BrnT family toxin</fullName>
    </recommendedName>
</protein>
<name>A0A0F9IID3_9ZZZZ</name>